<dbReference type="Proteomes" id="UP000319824">
    <property type="component" value="Unassembled WGS sequence"/>
</dbReference>
<gene>
    <name evidence="1" type="ORF">BCL32_4135</name>
</gene>
<accession>A0A559SNM5</accession>
<sequence>MRSSPMNGRDRVIAIFNHARVFHINHRAELEFAHTRLERVGPQYSSVMTPERAWAEVVAMFLNHSDWITLISLLDEFGEPGAVTWLKRAFHDLMLADGTPLLD</sequence>
<organism evidence="1 2">
    <name type="scientific">Rhizobium mongolense USDA 1844</name>
    <dbReference type="NCBI Taxonomy" id="1079460"/>
    <lineage>
        <taxon>Bacteria</taxon>
        <taxon>Pseudomonadati</taxon>
        <taxon>Pseudomonadota</taxon>
        <taxon>Alphaproteobacteria</taxon>
        <taxon>Hyphomicrobiales</taxon>
        <taxon>Rhizobiaceae</taxon>
        <taxon>Rhizobium/Agrobacterium group</taxon>
        <taxon>Rhizobium</taxon>
    </lineage>
</organism>
<proteinExistence type="predicted"/>
<evidence type="ECO:0000313" key="2">
    <source>
        <dbReference type="Proteomes" id="UP000319824"/>
    </source>
</evidence>
<reference evidence="1 2" key="1">
    <citation type="submission" date="2019-06" db="EMBL/GenBank/DDBJ databases">
        <title>Pac Bio to generate improved reference genome sequences for organisms with transposon mutant libraries (support for FEBA project).</title>
        <authorList>
            <person name="Blow M."/>
        </authorList>
    </citation>
    <scope>NUCLEOTIDE SEQUENCE [LARGE SCALE GENOMIC DNA]</scope>
    <source>
        <strain evidence="1 2">USDA 1844</strain>
    </source>
</reference>
<dbReference type="EMBL" id="VISO01000003">
    <property type="protein sequence ID" value="TVZ63945.1"/>
    <property type="molecule type" value="Genomic_DNA"/>
</dbReference>
<evidence type="ECO:0000313" key="1">
    <source>
        <dbReference type="EMBL" id="TVZ63945.1"/>
    </source>
</evidence>
<protein>
    <submittedName>
        <fullName evidence="1">Uncharacterized protein</fullName>
    </submittedName>
</protein>
<dbReference type="AlphaFoldDB" id="A0A559SNM5"/>
<comment type="caution">
    <text evidence="1">The sequence shown here is derived from an EMBL/GenBank/DDBJ whole genome shotgun (WGS) entry which is preliminary data.</text>
</comment>
<name>A0A559SNM5_9HYPH</name>